<evidence type="ECO:0000256" key="4">
    <source>
        <dbReference type="ARBA" id="ARBA00022617"/>
    </source>
</evidence>
<keyword evidence="11" id="KW-0732">Signal</keyword>
<name>A0ABC8X8T7_9POAL</name>
<feature type="region of interest" description="Disordered" evidence="10">
    <location>
        <begin position="816"/>
        <end position="843"/>
    </location>
</feature>
<evidence type="ECO:0000256" key="10">
    <source>
        <dbReference type="SAM" id="MobiDB-lite"/>
    </source>
</evidence>
<evidence type="ECO:0000256" key="11">
    <source>
        <dbReference type="SAM" id="SignalP"/>
    </source>
</evidence>
<sequence length="1337" mass="150415">MRLLVILTAAAALLAAAAAHEHHGEAPTCSGGTGRVLAEFRPGEVTVDGHSDDWVGVEASEFALLPALDPDEDRAYSGGKVAVKAVHDGVNVFFMLQVDGAYAYSKGESSRCPSVALMFQVGDNATYYNMGGCKDMRGSCTSKSCRGHEVDIMHFEIGNAIPGRLYGGNHIDNAAGNGGDRFGHLVDVYAWNPHCRYLDGVGPKENNSNAQNDWHGAWWHSSLTVHSGFVDDDNPYGKQDEKGTYYFEFSRPLRTMDRFQQDAQFTIGQPSNMAVAFWYPTDGKEWGDSEHYSASCNWLILDIQPSLEAAYYHPAPNRSWDAATAFALLLSVVTAALAATGESGDSNARDSDPATDGEVEVPEADANEAVDLGDGTADYSSSDEESDDGLHIVLNDDAGAPPPPPPVGRGEGCVADGEDGEDSCSRVKVSSVSDGGLATVGGFQCKGLLEKTTLPIMGQVDRGHQHVFQHDYNLFLPRNSTIFDIDIEAFQQKPWRQQGVDLTDYFNFNLDEEGWRKYWRSMKQLRMGARSLANGTPGLDQESYKLKSIKAMPKVANYSGFEGRNGLAKPKGRAIHVEGSAHERVPSADLWRPIQRDSDVVIQVNMTLSPSDQSTSDDSSKLNHKFVTTERMSIDHPSYRRLKGSGFVVDGVVDKGVHDGYCLECSGSKLDRRDSSCARAQSSSPDYSDTLSGESKEDLYFKRANRRPDSRDFFEGTKLQDEHVKSDSYRHSSKSDRESSESYSRNYTPSADDRNHKATGLFRRGEVPFAGQGKYSGFFVDCKSDHDLLKSGHNSRKELKRQSLDGRRHGIFVEKEKSTDSYPSRYDRNYEKRRSSSSSLRTNYHNAAHNKFYEKQDYSHLERVALKNDKHYFSNEFSHHRSRSSHLISEGEDVEKCFSSAKEWQQHHDHVYQSMLNADISDADDRRMYRERYFQEKRRSRHDPSVDDEFPHYTGYGFLERQSPEVRGRYRDKGRFGKSNDEHLRHANHLELYPSLKNSERDCPPASLPFKSSRNRCIDNKRICDANVVQYHRDGYHQKNNGNIPRSTLCSDTFAETGRFILPVKRKLHADLGTMNQKGLADLSLLKGRRLVHDQSMVSDRRIYALRLQKLTEEIDTKAICNPGDMRNSNTVSNICIGRRDELGNADNICLNDRKIKFERRGNELRRVIVDDRKGCLPVGKDLHSSKQKRVRKKNMGYHHFANQDLKKLAYQNQQNDDGEIEEGELIEQDHQDVISKSKHKPEKVVLKSVIETSSAQLQVNDAMAKDAVCTGGATRECDKHILEVMEKMQKRRERFKEAVAPRKDDDDKKELSAVACSTDHIQNQRPARKRRWGGNS</sequence>
<dbReference type="CDD" id="cd00241">
    <property type="entry name" value="DOMON_like"/>
    <property type="match status" value="1"/>
</dbReference>
<dbReference type="GO" id="GO:0046872">
    <property type="term" value="F:metal ion binding"/>
    <property type="evidence" value="ECO:0007669"/>
    <property type="project" value="UniProtKB-KW"/>
</dbReference>
<evidence type="ECO:0000313" key="13">
    <source>
        <dbReference type="EMBL" id="CAL4922326.1"/>
    </source>
</evidence>
<evidence type="ECO:0000256" key="8">
    <source>
        <dbReference type="ARBA" id="ARBA00023004"/>
    </source>
</evidence>
<dbReference type="PANTHER" id="PTHR36884">
    <property type="entry name" value="FIP1[III]-LIKE PROTEIN"/>
    <property type="match status" value="1"/>
</dbReference>
<keyword evidence="4" id="KW-0349">Heme</keyword>
<dbReference type="SMART" id="SM00887">
    <property type="entry name" value="EB_dh"/>
    <property type="match status" value="1"/>
</dbReference>
<accession>A0ABC8X8T7</accession>
<evidence type="ECO:0000256" key="3">
    <source>
        <dbReference type="ARBA" id="ARBA00022448"/>
    </source>
</evidence>
<keyword evidence="8" id="KW-0408">Iron</keyword>
<feature type="compositionally biased region" description="Basic and acidic residues" evidence="10">
    <location>
        <begin position="816"/>
        <end position="834"/>
    </location>
</feature>
<feature type="region of interest" description="Disordered" evidence="10">
    <location>
        <begin position="1294"/>
        <end position="1337"/>
    </location>
</feature>
<dbReference type="Gene3D" id="2.60.40.1190">
    <property type="match status" value="1"/>
</dbReference>
<keyword evidence="9" id="KW-0539">Nucleus</keyword>
<dbReference type="Pfam" id="PF05182">
    <property type="entry name" value="Fip1"/>
    <property type="match status" value="1"/>
</dbReference>
<evidence type="ECO:0000256" key="2">
    <source>
        <dbReference type="ARBA" id="ARBA00007459"/>
    </source>
</evidence>
<gene>
    <name evidence="13" type="ORF">URODEC1_LOCUS21631</name>
</gene>
<protein>
    <recommendedName>
        <fullName evidence="12">Cytochrome c-552/DMSO reductase-like haem-binding domain-containing protein</fullName>
    </recommendedName>
</protein>
<dbReference type="InterPro" id="IPR044976">
    <property type="entry name" value="FIPS5/FIPS3-like"/>
</dbReference>
<evidence type="ECO:0000259" key="12">
    <source>
        <dbReference type="SMART" id="SM00887"/>
    </source>
</evidence>
<feature type="region of interest" description="Disordered" evidence="10">
    <location>
        <begin position="341"/>
        <end position="421"/>
    </location>
</feature>
<evidence type="ECO:0000313" key="14">
    <source>
        <dbReference type="Proteomes" id="UP001497457"/>
    </source>
</evidence>
<evidence type="ECO:0000256" key="1">
    <source>
        <dbReference type="ARBA" id="ARBA00004123"/>
    </source>
</evidence>
<feature type="compositionally biased region" description="Basic residues" evidence="10">
    <location>
        <begin position="1327"/>
        <end position="1337"/>
    </location>
</feature>
<feature type="compositionally biased region" description="Basic and acidic residues" evidence="10">
    <location>
        <begin position="724"/>
        <end position="740"/>
    </location>
</feature>
<keyword evidence="6" id="KW-0479">Metal-binding</keyword>
<comment type="similarity">
    <text evidence="2">Belongs to the FIP1 family.</text>
</comment>
<organism evidence="13 14">
    <name type="scientific">Urochloa decumbens</name>
    <dbReference type="NCBI Taxonomy" id="240449"/>
    <lineage>
        <taxon>Eukaryota</taxon>
        <taxon>Viridiplantae</taxon>
        <taxon>Streptophyta</taxon>
        <taxon>Embryophyta</taxon>
        <taxon>Tracheophyta</taxon>
        <taxon>Spermatophyta</taxon>
        <taxon>Magnoliopsida</taxon>
        <taxon>Liliopsida</taxon>
        <taxon>Poales</taxon>
        <taxon>Poaceae</taxon>
        <taxon>PACMAD clade</taxon>
        <taxon>Panicoideae</taxon>
        <taxon>Panicodae</taxon>
        <taxon>Paniceae</taxon>
        <taxon>Melinidinae</taxon>
        <taxon>Urochloa</taxon>
    </lineage>
</organism>
<evidence type="ECO:0000256" key="5">
    <source>
        <dbReference type="ARBA" id="ARBA00022664"/>
    </source>
</evidence>
<dbReference type="InterPro" id="IPR007854">
    <property type="entry name" value="Fip1_dom"/>
</dbReference>
<feature type="compositionally biased region" description="Polar residues" evidence="10">
    <location>
        <begin position="678"/>
        <end position="693"/>
    </location>
</feature>
<evidence type="ECO:0000256" key="7">
    <source>
        <dbReference type="ARBA" id="ARBA00022982"/>
    </source>
</evidence>
<evidence type="ECO:0000256" key="9">
    <source>
        <dbReference type="ARBA" id="ARBA00023242"/>
    </source>
</evidence>
<reference evidence="13" key="1">
    <citation type="submission" date="2024-10" db="EMBL/GenBank/DDBJ databases">
        <authorList>
            <person name="Ryan C."/>
        </authorList>
    </citation>
    <scope>NUCLEOTIDE SEQUENCE [LARGE SCALE GENOMIC DNA]</scope>
</reference>
<dbReference type="Pfam" id="PF09459">
    <property type="entry name" value="EB_dh"/>
    <property type="match status" value="1"/>
</dbReference>
<feature type="region of interest" description="Disordered" evidence="10">
    <location>
        <begin position="724"/>
        <end position="756"/>
    </location>
</feature>
<keyword evidence="5" id="KW-0507">mRNA processing</keyword>
<keyword evidence="7" id="KW-0249">Electron transport</keyword>
<keyword evidence="14" id="KW-1185">Reference proteome</keyword>
<feature type="compositionally biased region" description="Acidic residues" evidence="10">
    <location>
        <begin position="353"/>
        <end position="368"/>
    </location>
</feature>
<dbReference type="Proteomes" id="UP001497457">
    <property type="component" value="Chromosome 14rd"/>
</dbReference>
<dbReference type="GO" id="GO:0005634">
    <property type="term" value="C:nucleus"/>
    <property type="evidence" value="ECO:0007669"/>
    <property type="project" value="UniProtKB-SubCell"/>
</dbReference>
<evidence type="ECO:0000256" key="6">
    <source>
        <dbReference type="ARBA" id="ARBA00022723"/>
    </source>
</evidence>
<dbReference type="InterPro" id="IPR019020">
    <property type="entry name" value="Cyt-c552/DMSO_Rdtase_haem-bd"/>
</dbReference>
<keyword evidence="3" id="KW-0813">Transport</keyword>
<dbReference type="EMBL" id="OZ075124">
    <property type="protein sequence ID" value="CAL4922326.1"/>
    <property type="molecule type" value="Genomic_DNA"/>
</dbReference>
<dbReference type="PANTHER" id="PTHR36884:SF6">
    <property type="entry name" value="FIP1[III]-LIKE PROTEIN"/>
    <property type="match status" value="1"/>
</dbReference>
<feature type="compositionally biased region" description="Basic and acidic residues" evidence="10">
    <location>
        <begin position="1294"/>
        <end position="1312"/>
    </location>
</feature>
<feature type="chain" id="PRO_5044802283" description="Cytochrome c-552/DMSO reductase-like haem-binding domain-containing protein" evidence="11">
    <location>
        <begin position="20"/>
        <end position="1337"/>
    </location>
</feature>
<proteinExistence type="inferred from homology"/>
<feature type="signal peptide" evidence="11">
    <location>
        <begin position="1"/>
        <end position="19"/>
    </location>
</feature>
<feature type="region of interest" description="Disordered" evidence="10">
    <location>
        <begin position="673"/>
        <end position="693"/>
    </location>
</feature>
<comment type="subcellular location">
    <subcellularLocation>
        <location evidence="1">Nucleus</location>
    </subcellularLocation>
</comment>
<dbReference type="GO" id="GO:0006397">
    <property type="term" value="P:mRNA processing"/>
    <property type="evidence" value="ECO:0007669"/>
    <property type="project" value="UniProtKB-KW"/>
</dbReference>
<feature type="domain" description="Cytochrome c-552/DMSO reductase-like haem-binding" evidence="12">
    <location>
        <begin position="51"/>
        <end position="293"/>
    </location>
</feature>